<evidence type="ECO:0000313" key="1">
    <source>
        <dbReference type="EMBL" id="QPI56575.1"/>
    </source>
</evidence>
<accession>A0ABX6W519</accession>
<name>A0ABX6W519_STRMQ</name>
<gene>
    <name evidence="1" type="ORF">I1A49_18055</name>
</gene>
<dbReference type="EMBL" id="CP065050">
    <property type="protein sequence ID" value="QPI56575.1"/>
    <property type="molecule type" value="Genomic_DNA"/>
</dbReference>
<keyword evidence="2" id="KW-1185">Reference proteome</keyword>
<sequence length="137" mass="14452">MPVLEGRPFSTEEERPVCGICPSLRLPGGAFDVHQRPSRDCPFDSATGHRFTAAGVPVCVHPERVGLPAAEYATAGLPLPWETTPPADPTEVPVWVRAALDAAPPDACGEVIERAAEILRAADPALDVVAVLRAALN</sequence>
<dbReference type="Proteomes" id="UP000663421">
    <property type="component" value="Chromosome"/>
</dbReference>
<proteinExistence type="predicted"/>
<evidence type="ECO:0000313" key="2">
    <source>
        <dbReference type="Proteomes" id="UP000663421"/>
    </source>
</evidence>
<protein>
    <submittedName>
        <fullName evidence="1">Uncharacterized protein</fullName>
    </submittedName>
</protein>
<reference evidence="1 2" key="1">
    <citation type="submission" date="2020-11" db="EMBL/GenBank/DDBJ databases">
        <title>Complete genome sequence unveiled secondary metabolic potentials in Streptomyces solisilvae HNM0141.</title>
        <authorList>
            <person name="Huang X."/>
        </authorList>
    </citation>
    <scope>NUCLEOTIDE SEQUENCE [LARGE SCALE GENOMIC DNA]</scope>
    <source>
        <strain evidence="1 2">HNM0141</strain>
    </source>
</reference>
<organism evidence="1 2">
    <name type="scientific">Streptomyces malaysiensis</name>
    <dbReference type="NCBI Taxonomy" id="92644"/>
    <lineage>
        <taxon>Bacteria</taxon>
        <taxon>Bacillati</taxon>
        <taxon>Actinomycetota</taxon>
        <taxon>Actinomycetes</taxon>
        <taxon>Kitasatosporales</taxon>
        <taxon>Streptomycetaceae</taxon>
        <taxon>Streptomyces</taxon>
        <taxon>Streptomyces violaceusniger group</taxon>
    </lineage>
</organism>